<dbReference type="AlphaFoldDB" id="A0A8H7U8G3"/>
<name>A0A8H7U8G3_9FUNG</name>
<evidence type="ECO:0000259" key="3">
    <source>
        <dbReference type="Pfam" id="PF05368"/>
    </source>
</evidence>
<evidence type="ECO:0000256" key="1">
    <source>
        <dbReference type="ARBA" id="ARBA00006328"/>
    </source>
</evidence>
<dbReference type="EMBL" id="JAEPRA010000014">
    <property type="protein sequence ID" value="KAG2175896.1"/>
    <property type="molecule type" value="Genomic_DNA"/>
</dbReference>
<proteinExistence type="inferred from homology"/>
<sequence>MSQKTILITSANGNVGSHLARQLLDQGFSVHALVRNTGSEVALDLEKRGAKLFKGDFEDIPSLQRASQGIWGVFVNSHPVQGTLDELKHNQNIINAAKEAGAKFGIYMSVVMADRKDEITGMGPGYPAYTYWESKSGSEKALQDAGFDYWTILRPSGFIDNFFGPLSAILWPALRKEHRLVSPLEPNATEPHIVPENIAKYAVAAFKDSSTYNGKAIDLSDEELTREKIAELITNEVGIQITYEHVSREEAAARGISPINSMWSDWGKDINYQIDYERLKQFPIKPTTVAEYLQKNKDSISEYLST</sequence>
<gene>
    <name evidence="4" type="ORF">INT44_000374</name>
</gene>
<dbReference type="SUPFAM" id="SSF51735">
    <property type="entry name" value="NAD(P)-binding Rossmann-fold domains"/>
    <property type="match status" value="1"/>
</dbReference>
<dbReference type="PANTHER" id="PTHR42748:SF7">
    <property type="entry name" value="NMRA LIKE REDOX SENSOR 1-RELATED"/>
    <property type="match status" value="1"/>
</dbReference>
<dbReference type="PANTHER" id="PTHR42748">
    <property type="entry name" value="NITROGEN METABOLITE REPRESSION PROTEIN NMRA FAMILY MEMBER"/>
    <property type="match status" value="1"/>
</dbReference>
<dbReference type="InterPro" id="IPR051164">
    <property type="entry name" value="NmrA-like_oxidored"/>
</dbReference>
<dbReference type="Gene3D" id="3.40.50.720">
    <property type="entry name" value="NAD(P)-binding Rossmann-like Domain"/>
    <property type="match status" value="1"/>
</dbReference>
<comment type="caution">
    <text evidence="4">The sequence shown here is derived from an EMBL/GenBank/DDBJ whole genome shotgun (WGS) entry which is preliminary data.</text>
</comment>
<keyword evidence="5" id="KW-1185">Reference proteome</keyword>
<feature type="domain" description="NmrA-like" evidence="3">
    <location>
        <begin position="3"/>
        <end position="293"/>
    </location>
</feature>
<reference evidence="4" key="1">
    <citation type="submission" date="2020-12" db="EMBL/GenBank/DDBJ databases">
        <title>Metabolic potential, ecology and presence of endohyphal bacteria is reflected in genomic diversity of Mucoromycotina.</title>
        <authorList>
            <person name="Muszewska A."/>
            <person name="Okrasinska A."/>
            <person name="Steczkiewicz K."/>
            <person name="Drgas O."/>
            <person name="Orlowska M."/>
            <person name="Perlinska-Lenart U."/>
            <person name="Aleksandrzak-Piekarczyk T."/>
            <person name="Szatraj K."/>
            <person name="Zielenkiewicz U."/>
            <person name="Pilsyk S."/>
            <person name="Malc E."/>
            <person name="Mieczkowski P."/>
            <person name="Kruszewska J.S."/>
            <person name="Biernat P."/>
            <person name="Pawlowska J."/>
        </authorList>
    </citation>
    <scope>NUCLEOTIDE SEQUENCE</scope>
    <source>
        <strain evidence="4">WA0000051536</strain>
    </source>
</reference>
<comment type="similarity">
    <text evidence="1">Belongs to the NmrA-type oxidoreductase family.</text>
</comment>
<dbReference type="InterPro" id="IPR008030">
    <property type="entry name" value="NmrA-like"/>
</dbReference>
<dbReference type="OrthoDB" id="2342173at2759"/>
<evidence type="ECO:0000256" key="2">
    <source>
        <dbReference type="ARBA" id="ARBA00022857"/>
    </source>
</evidence>
<dbReference type="InterPro" id="IPR036291">
    <property type="entry name" value="NAD(P)-bd_dom_sf"/>
</dbReference>
<evidence type="ECO:0000313" key="4">
    <source>
        <dbReference type="EMBL" id="KAG2175896.1"/>
    </source>
</evidence>
<accession>A0A8H7U8G3</accession>
<evidence type="ECO:0000313" key="5">
    <source>
        <dbReference type="Proteomes" id="UP000612746"/>
    </source>
</evidence>
<organism evidence="4 5">
    <name type="scientific">Umbelopsis vinacea</name>
    <dbReference type="NCBI Taxonomy" id="44442"/>
    <lineage>
        <taxon>Eukaryota</taxon>
        <taxon>Fungi</taxon>
        <taxon>Fungi incertae sedis</taxon>
        <taxon>Mucoromycota</taxon>
        <taxon>Mucoromycotina</taxon>
        <taxon>Umbelopsidomycetes</taxon>
        <taxon>Umbelopsidales</taxon>
        <taxon>Umbelopsidaceae</taxon>
        <taxon>Umbelopsis</taxon>
    </lineage>
</organism>
<dbReference type="Pfam" id="PF05368">
    <property type="entry name" value="NmrA"/>
    <property type="match status" value="1"/>
</dbReference>
<dbReference type="Proteomes" id="UP000612746">
    <property type="component" value="Unassembled WGS sequence"/>
</dbReference>
<keyword evidence="2" id="KW-0521">NADP</keyword>
<protein>
    <recommendedName>
        <fullName evidence="3">NmrA-like domain-containing protein</fullName>
    </recommendedName>
</protein>